<dbReference type="InterPro" id="IPR000515">
    <property type="entry name" value="MetI-like"/>
</dbReference>
<evidence type="ECO:0000256" key="1">
    <source>
        <dbReference type="ARBA" id="ARBA00004651"/>
    </source>
</evidence>
<evidence type="ECO:0000256" key="2">
    <source>
        <dbReference type="ARBA" id="ARBA00022448"/>
    </source>
</evidence>
<evidence type="ECO:0000256" key="4">
    <source>
        <dbReference type="ARBA" id="ARBA00022692"/>
    </source>
</evidence>
<accession>A0ABW0EVR6</accession>
<dbReference type="Proteomes" id="UP001596157">
    <property type="component" value="Unassembled WGS sequence"/>
</dbReference>
<keyword evidence="2 7" id="KW-0813">Transport</keyword>
<proteinExistence type="inferred from homology"/>
<feature type="transmembrane region" description="Helical" evidence="7">
    <location>
        <begin position="142"/>
        <end position="162"/>
    </location>
</feature>
<dbReference type="SUPFAM" id="SSF161098">
    <property type="entry name" value="MetI-like"/>
    <property type="match status" value="1"/>
</dbReference>
<keyword evidence="5 7" id="KW-1133">Transmembrane helix</keyword>
<gene>
    <name evidence="9" type="ORF">ACFPM7_25060</name>
</gene>
<evidence type="ECO:0000313" key="9">
    <source>
        <dbReference type="EMBL" id="MFC5290335.1"/>
    </source>
</evidence>
<reference evidence="10" key="1">
    <citation type="journal article" date="2019" name="Int. J. Syst. Evol. Microbiol.">
        <title>The Global Catalogue of Microorganisms (GCM) 10K type strain sequencing project: providing services to taxonomists for standard genome sequencing and annotation.</title>
        <authorList>
            <consortium name="The Broad Institute Genomics Platform"/>
            <consortium name="The Broad Institute Genome Sequencing Center for Infectious Disease"/>
            <person name="Wu L."/>
            <person name="Ma J."/>
        </authorList>
    </citation>
    <scope>NUCLEOTIDE SEQUENCE [LARGE SCALE GENOMIC DNA]</scope>
    <source>
        <strain evidence="10">CCUG 59778</strain>
    </source>
</reference>
<evidence type="ECO:0000256" key="7">
    <source>
        <dbReference type="RuleBase" id="RU363032"/>
    </source>
</evidence>
<dbReference type="Gene3D" id="1.10.3720.10">
    <property type="entry name" value="MetI-like"/>
    <property type="match status" value="1"/>
</dbReference>
<evidence type="ECO:0000259" key="8">
    <source>
        <dbReference type="PROSITE" id="PS50928"/>
    </source>
</evidence>
<name>A0ABW0EVR6_9PSEU</name>
<comment type="subcellular location">
    <subcellularLocation>
        <location evidence="1 7">Cell membrane</location>
        <topology evidence="1 7">Multi-pass membrane protein</topology>
    </subcellularLocation>
</comment>
<keyword evidence="10" id="KW-1185">Reference proteome</keyword>
<evidence type="ECO:0000256" key="6">
    <source>
        <dbReference type="ARBA" id="ARBA00023136"/>
    </source>
</evidence>
<comment type="similarity">
    <text evidence="7">Belongs to the binding-protein-dependent transport system permease family.</text>
</comment>
<keyword evidence="3" id="KW-1003">Cell membrane</keyword>
<sequence length="277" mass="30561">MLHKTRSQRIWLAVLGVVATVFFFFPTYWMITTSLKTPAQVLSPDYDLIPLSITFDNFTSAFSKEGFTTFLTNSLIVTLGAVAVALTAGLLAAVPLARMRFRGRKGFVLLVLIFQLAPLEALFVPLYLIMRDANLLDKLPSLLLVYVAFTLPFTIWTLRGFVKGIPVELEEAAMVDGCGRWGVFRRVTLPLLGPGLVATSVFSFVTAWNEFLFALVFIRDKDNQTLPVWLSSFRTAFGTDWGGIMAASVIYAVPALIFFMLVQRKLVSGATAGAVKG</sequence>
<dbReference type="EMBL" id="JBHSKF010000016">
    <property type="protein sequence ID" value="MFC5290335.1"/>
    <property type="molecule type" value="Genomic_DNA"/>
</dbReference>
<keyword evidence="4 7" id="KW-0812">Transmembrane</keyword>
<feature type="transmembrane region" description="Helical" evidence="7">
    <location>
        <begin position="183"/>
        <end position="205"/>
    </location>
</feature>
<dbReference type="CDD" id="cd06261">
    <property type="entry name" value="TM_PBP2"/>
    <property type="match status" value="1"/>
</dbReference>
<evidence type="ECO:0000313" key="10">
    <source>
        <dbReference type="Proteomes" id="UP001596157"/>
    </source>
</evidence>
<comment type="caution">
    <text evidence="9">The sequence shown here is derived from an EMBL/GenBank/DDBJ whole genome shotgun (WGS) entry which is preliminary data.</text>
</comment>
<dbReference type="RefSeq" id="WP_378250225.1">
    <property type="nucleotide sequence ID" value="NZ_JBHSKF010000016.1"/>
</dbReference>
<dbReference type="PROSITE" id="PS50928">
    <property type="entry name" value="ABC_TM1"/>
    <property type="match status" value="1"/>
</dbReference>
<dbReference type="PANTHER" id="PTHR32243:SF18">
    <property type="entry name" value="INNER MEMBRANE ABC TRANSPORTER PERMEASE PROTEIN YCJP"/>
    <property type="match status" value="1"/>
</dbReference>
<dbReference type="InterPro" id="IPR050901">
    <property type="entry name" value="BP-dep_ABC_trans_perm"/>
</dbReference>
<evidence type="ECO:0000256" key="5">
    <source>
        <dbReference type="ARBA" id="ARBA00022989"/>
    </source>
</evidence>
<dbReference type="Pfam" id="PF00528">
    <property type="entry name" value="BPD_transp_1"/>
    <property type="match status" value="1"/>
</dbReference>
<feature type="transmembrane region" description="Helical" evidence="7">
    <location>
        <begin position="12"/>
        <end position="31"/>
    </location>
</feature>
<feature type="domain" description="ABC transmembrane type-1" evidence="8">
    <location>
        <begin position="71"/>
        <end position="262"/>
    </location>
</feature>
<protein>
    <submittedName>
        <fullName evidence="9">Carbohydrate ABC transporter permease</fullName>
    </submittedName>
</protein>
<dbReference type="InterPro" id="IPR035906">
    <property type="entry name" value="MetI-like_sf"/>
</dbReference>
<keyword evidence="6 7" id="KW-0472">Membrane</keyword>
<evidence type="ECO:0000256" key="3">
    <source>
        <dbReference type="ARBA" id="ARBA00022475"/>
    </source>
</evidence>
<dbReference type="PANTHER" id="PTHR32243">
    <property type="entry name" value="MALTOSE TRANSPORT SYSTEM PERMEASE-RELATED"/>
    <property type="match status" value="1"/>
</dbReference>
<organism evidence="9 10">
    <name type="scientific">Actinokineospora guangxiensis</name>
    <dbReference type="NCBI Taxonomy" id="1490288"/>
    <lineage>
        <taxon>Bacteria</taxon>
        <taxon>Bacillati</taxon>
        <taxon>Actinomycetota</taxon>
        <taxon>Actinomycetes</taxon>
        <taxon>Pseudonocardiales</taxon>
        <taxon>Pseudonocardiaceae</taxon>
        <taxon>Actinokineospora</taxon>
    </lineage>
</organism>
<feature type="transmembrane region" description="Helical" evidence="7">
    <location>
        <begin position="241"/>
        <end position="262"/>
    </location>
</feature>
<feature type="transmembrane region" description="Helical" evidence="7">
    <location>
        <begin position="70"/>
        <end position="94"/>
    </location>
</feature>
<feature type="transmembrane region" description="Helical" evidence="7">
    <location>
        <begin position="106"/>
        <end position="130"/>
    </location>
</feature>